<dbReference type="PANTHER" id="PTHR43042">
    <property type="entry name" value="SAM-DEPENDENT METHYLTRANSFERASE"/>
    <property type="match status" value="1"/>
</dbReference>
<reference evidence="6" key="1">
    <citation type="submission" date="2019-10" db="EMBL/GenBank/DDBJ databases">
        <title>Lacipirellula parvula gen. nov., sp. nov., representing a lineage of planctomycetes widespread in freshwater anoxic habitats, and description of the family Lacipirellulaceae.</title>
        <authorList>
            <person name="Dedysh S.N."/>
            <person name="Kulichevskaya I.S."/>
            <person name="Beletsky A.V."/>
            <person name="Rakitin A.L."/>
            <person name="Mardanov A.V."/>
            <person name="Ivanova A.A."/>
            <person name="Saltykova V.X."/>
            <person name="Rijpstra W.I.C."/>
            <person name="Sinninghe Damste J.S."/>
            <person name="Ravin N.V."/>
        </authorList>
    </citation>
    <scope>NUCLEOTIDE SEQUENCE [LARGE SCALE GENOMIC DNA]</scope>
    <source>
        <strain evidence="6">PX69</strain>
    </source>
</reference>
<keyword evidence="3" id="KW-0949">S-adenosyl-L-methionine</keyword>
<dbReference type="GO" id="GO:0032259">
    <property type="term" value="P:methylation"/>
    <property type="evidence" value="ECO:0007669"/>
    <property type="project" value="UniProtKB-KW"/>
</dbReference>
<evidence type="ECO:0000256" key="2">
    <source>
        <dbReference type="ARBA" id="ARBA00022679"/>
    </source>
</evidence>
<keyword evidence="1 5" id="KW-0489">Methyltransferase</keyword>
<evidence type="ECO:0000313" key="6">
    <source>
        <dbReference type="Proteomes" id="UP000326837"/>
    </source>
</evidence>
<dbReference type="InterPro" id="IPR019614">
    <property type="entry name" value="SAM-dep_methyl-trfase"/>
</dbReference>
<sequence length="291" mass="31688">MTVAWPDYELLDFGDGRKLERFGEWTLDRPCPTAVGLANAKPQAWRGAIARFEGDRAADGEWSPSAAKWPQREATLDVPLGAERSFRMLLEPLPSGQIGVFPEQFDNWAWIALRAAAAAAPLNVLNLFAYTGGSSLAAAAAGANVVHVDAAKSVVARARENAAASGLAEHPIRWIVEDAVKFCRREVKRGNRYDAIILDPPTYGHGPKGEEWNVKRDLLPLLELCGELTDRRPKFLLLTCHSPGIGRAELSAYLSEGIFGACGQPPRTLELSLQTADNRRLPSGIAARWPG</sequence>
<proteinExistence type="predicted"/>
<dbReference type="PANTHER" id="PTHR43042:SF2">
    <property type="entry name" value="SAM-DEPENDENT METHYLTRANSFERASE"/>
    <property type="match status" value="1"/>
</dbReference>
<dbReference type="RefSeq" id="WP_152096768.1">
    <property type="nucleotide sequence ID" value="NZ_AP021861.1"/>
</dbReference>
<keyword evidence="2 5" id="KW-0808">Transferase</keyword>
<keyword evidence="6" id="KW-1185">Reference proteome</keyword>
<dbReference type="Proteomes" id="UP000326837">
    <property type="component" value="Chromosome"/>
</dbReference>
<dbReference type="AlphaFoldDB" id="A0A5K7X193"/>
<dbReference type="Gene3D" id="3.40.50.150">
    <property type="entry name" value="Vaccinia Virus protein VP39"/>
    <property type="match status" value="1"/>
</dbReference>
<evidence type="ECO:0000256" key="1">
    <source>
        <dbReference type="ARBA" id="ARBA00022603"/>
    </source>
</evidence>
<gene>
    <name evidence="5" type="ORF">PLANPX_0030</name>
</gene>
<dbReference type="KEGG" id="lpav:PLANPX_0030"/>
<dbReference type="GO" id="GO:0008168">
    <property type="term" value="F:methyltransferase activity"/>
    <property type="evidence" value="ECO:0007669"/>
    <property type="project" value="UniProtKB-KW"/>
</dbReference>
<accession>A0A5K7X193</accession>
<dbReference type="Gene3D" id="2.60.40.1180">
    <property type="entry name" value="Golgi alpha-mannosidase II"/>
    <property type="match status" value="1"/>
</dbReference>
<dbReference type="Pfam" id="PF10672">
    <property type="entry name" value="Methyltrans_SAM"/>
    <property type="match status" value="1"/>
</dbReference>
<dbReference type="InterPro" id="IPR013780">
    <property type="entry name" value="Glyco_hydro_b"/>
</dbReference>
<feature type="domain" description="S-adenosylmethionine-dependent methyltransferase" evidence="4">
    <location>
        <begin position="118"/>
        <end position="209"/>
    </location>
</feature>
<organism evidence="5 6">
    <name type="scientific">Lacipirellula parvula</name>
    <dbReference type="NCBI Taxonomy" id="2650471"/>
    <lineage>
        <taxon>Bacteria</taxon>
        <taxon>Pseudomonadati</taxon>
        <taxon>Planctomycetota</taxon>
        <taxon>Planctomycetia</taxon>
        <taxon>Pirellulales</taxon>
        <taxon>Lacipirellulaceae</taxon>
        <taxon>Lacipirellula</taxon>
    </lineage>
</organism>
<dbReference type="SUPFAM" id="SSF53335">
    <property type="entry name" value="S-adenosyl-L-methionine-dependent methyltransferases"/>
    <property type="match status" value="1"/>
</dbReference>
<name>A0A5K7X193_9BACT</name>
<dbReference type="EMBL" id="AP021861">
    <property type="protein sequence ID" value="BBO30418.1"/>
    <property type="molecule type" value="Genomic_DNA"/>
</dbReference>
<protein>
    <submittedName>
        <fullName evidence="5">SAM-dependent methyltransferase</fullName>
    </submittedName>
</protein>
<evidence type="ECO:0000259" key="4">
    <source>
        <dbReference type="Pfam" id="PF10672"/>
    </source>
</evidence>
<dbReference type="InterPro" id="IPR029063">
    <property type="entry name" value="SAM-dependent_MTases_sf"/>
</dbReference>
<evidence type="ECO:0000256" key="3">
    <source>
        <dbReference type="ARBA" id="ARBA00022691"/>
    </source>
</evidence>
<evidence type="ECO:0000313" key="5">
    <source>
        <dbReference type="EMBL" id="BBO30418.1"/>
    </source>
</evidence>